<protein>
    <submittedName>
        <fullName evidence="1">Uncharacterized protein</fullName>
    </submittedName>
</protein>
<dbReference type="EMBL" id="JAKOGG010000022">
    <property type="protein sequence ID" value="MCS4558498.1"/>
    <property type="molecule type" value="Genomic_DNA"/>
</dbReference>
<accession>A0ABT2FQ83</accession>
<organism evidence="1 2">
    <name type="scientific">Shewanella electrica</name>
    <dbReference type="NCBI Taxonomy" id="515560"/>
    <lineage>
        <taxon>Bacteria</taxon>
        <taxon>Pseudomonadati</taxon>
        <taxon>Pseudomonadota</taxon>
        <taxon>Gammaproteobacteria</taxon>
        <taxon>Alteromonadales</taxon>
        <taxon>Shewanellaceae</taxon>
        <taxon>Shewanella</taxon>
    </lineage>
</organism>
<reference evidence="2" key="1">
    <citation type="submission" date="2023-07" db="EMBL/GenBank/DDBJ databases">
        <title>Shewanella mangrovi sp. nov., an acetaldehyde- degrading bacterium isolated from mangrove sediment.</title>
        <authorList>
            <person name="Liu Y."/>
        </authorList>
    </citation>
    <scope>NUCLEOTIDE SEQUENCE [LARGE SCALE GENOMIC DNA]</scope>
    <source>
        <strain evidence="2">C32</strain>
    </source>
</reference>
<evidence type="ECO:0000313" key="2">
    <source>
        <dbReference type="Proteomes" id="UP001201549"/>
    </source>
</evidence>
<proteinExistence type="predicted"/>
<name>A0ABT2FQ83_9GAMM</name>
<dbReference type="Proteomes" id="UP001201549">
    <property type="component" value="Unassembled WGS sequence"/>
</dbReference>
<sequence>MSFAVFGATMDHCLKVARKRVKAVTGVGDKLKRLSPEEYEQAVQDYAHKLFKDIAEGKKTAPKISADMSQPSSAKDFIALAEKTTECARLRIYQRAPVKDKFHPKTKLPVMKFQPWPLQEIAA</sequence>
<keyword evidence="2" id="KW-1185">Reference proteome</keyword>
<dbReference type="RefSeq" id="WP_238898317.1">
    <property type="nucleotide sequence ID" value="NZ_JAKOGG010000022.1"/>
</dbReference>
<comment type="caution">
    <text evidence="1">The sequence shown here is derived from an EMBL/GenBank/DDBJ whole genome shotgun (WGS) entry which is preliminary data.</text>
</comment>
<gene>
    <name evidence="1" type="ORF">L9G74_18850</name>
</gene>
<evidence type="ECO:0000313" key="1">
    <source>
        <dbReference type="EMBL" id="MCS4558498.1"/>
    </source>
</evidence>